<dbReference type="Gene3D" id="1.10.287.370">
    <property type="match status" value="1"/>
</dbReference>
<name>A0A9Q0B9E5_9HYPO</name>
<evidence type="ECO:0000259" key="11">
    <source>
        <dbReference type="PROSITE" id="PS50249"/>
    </source>
</evidence>
<protein>
    <recommendedName>
        <fullName evidence="11">MPN domain-containing protein</fullName>
    </recommendedName>
</protein>
<proteinExistence type="inferred from homology"/>
<feature type="region of interest" description="Disordered" evidence="10">
    <location>
        <begin position="430"/>
        <end position="453"/>
    </location>
</feature>
<dbReference type="InterPro" id="IPR009053">
    <property type="entry name" value="Prefoldin"/>
</dbReference>
<evidence type="ECO:0000313" key="12">
    <source>
        <dbReference type="EMBL" id="KAI6778427.1"/>
    </source>
</evidence>
<dbReference type="Pfam" id="PF01398">
    <property type="entry name" value="JAB"/>
    <property type="match status" value="1"/>
</dbReference>
<dbReference type="InterPro" id="IPR002777">
    <property type="entry name" value="PFD_beta-like"/>
</dbReference>
<keyword evidence="7" id="KW-0378">Hydrolase</keyword>
<comment type="similarity">
    <text evidence="2">Belongs to the prefoldin subunit beta family.</text>
</comment>
<reference evidence="12" key="1">
    <citation type="journal article" date="2021" name="J Fungi (Basel)">
        <title>Genomic and Metabolomic Analyses of the Marine Fungus Emericellopsis cladophorae: Insights into Saltwater Adaptability Mechanisms and Its Biosynthetic Potential.</title>
        <authorList>
            <person name="Goncalves M.F.M."/>
            <person name="Hilario S."/>
            <person name="Van de Peer Y."/>
            <person name="Esteves A.C."/>
            <person name="Alves A."/>
        </authorList>
    </citation>
    <scope>NUCLEOTIDE SEQUENCE</scope>
    <source>
        <strain evidence="12">MUM 19.33</strain>
    </source>
</reference>
<reference evidence="12" key="2">
    <citation type="submission" date="2022-07" db="EMBL/GenBank/DDBJ databases">
        <authorList>
            <person name="Goncalves M.F.M."/>
            <person name="Hilario S."/>
            <person name="Van De Peer Y."/>
            <person name="Esteves A.C."/>
            <person name="Alves A."/>
        </authorList>
    </citation>
    <scope>NUCLEOTIDE SEQUENCE</scope>
    <source>
        <strain evidence="12">MUM 19.33</strain>
    </source>
</reference>
<dbReference type="GO" id="GO:0061578">
    <property type="term" value="F:K63-linked deubiquitinase activity"/>
    <property type="evidence" value="ECO:0007669"/>
    <property type="project" value="InterPro"/>
</dbReference>
<dbReference type="GO" id="GO:0070536">
    <property type="term" value="P:protein K63-linked deubiquitination"/>
    <property type="evidence" value="ECO:0007669"/>
    <property type="project" value="InterPro"/>
</dbReference>
<evidence type="ECO:0000256" key="7">
    <source>
        <dbReference type="ARBA" id="ARBA00022801"/>
    </source>
</evidence>
<feature type="region of interest" description="Disordered" evidence="10">
    <location>
        <begin position="227"/>
        <end position="246"/>
    </location>
</feature>
<comment type="cofactor">
    <cofactor evidence="1">
        <name>Zn(2+)</name>
        <dbReference type="ChEBI" id="CHEBI:29105"/>
    </cofactor>
</comment>
<dbReference type="GO" id="GO:0051082">
    <property type="term" value="F:unfolded protein binding"/>
    <property type="evidence" value="ECO:0007669"/>
    <property type="project" value="InterPro"/>
</dbReference>
<dbReference type="Gene3D" id="1.20.58.80">
    <property type="entry name" value="Phosphotransferase system, lactose/cellobiose-type IIA subunit"/>
    <property type="match status" value="1"/>
</dbReference>
<keyword evidence="6" id="KW-0833">Ubl conjugation pathway</keyword>
<evidence type="ECO:0000256" key="5">
    <source>
        <dbReference type="ARBA" id="ARBA00022723"/>
    </source>
</evidence>
<dbReference type="InterPro" id="IPR037518">
    <property type="entry name" value="MPN"/>
</dbReference>
<evidence type="ECO:0000256" key="1">
    <source>
        <dbReference type="ARBA" id="ARBA00001947"/>
    </source>
</evidence>
<dbReference type="PANTHER" id="PTHR12947">
    <property type="entry name" value="AMSH-LIKE PROTEASE"/>
    <property type="match status" value="1"/>
</dbReference>
<dbReference type="InterPro" id="IPR044098">
    <property type="entry name" value="STAMBP/STALP-like_MPN"/>
</dbReference>
<evidence type="ECO:0000256" key="10">
    <source>
        <dbReference type="SAM" id="MobiDB-lite"/>
    </source>
</evidence>
<organism evidence="12 13">
    <name type="scientific">Emericellopsis cladophorae</name>
    <dbReference type="NCBI Taxonomy" id="2686198"/>
    <lineage>
        <taxon>Eukaryota</taxon>
        <taxon>Fungi</taxon>
        <taxon>Dikarya</taxon>
        <taxon>Ascomycota</taxon>
        <taxon>Pezizomycotina</taxon>
        <taxon>Sordariomycetes</taxon>
        <taxon>Hypocreomycetidae</taxon>
        <taxon>Hypocreales</taxon>
        <taxon>Bionectriaceae</taxon>
        <taxon>Emericellopsis</taxon>
    </lineage>
</organism>
<evidence type="ECO:0000313" key="13">
    <source>
        <dbReference type="Proteomes" id="UP001055219"/>
    </source>
</evidence>
<sequence length="654" mass="73525">MATADTQARLQSLSEDYQRIQQEIQGTVASRQRLEGQKQENTGVQKEFDSLGDDETIFKLVGPVLLKQDKFEAENTVKGRLDFINGEISSRQLKPLLNKVKVRVKLHLILDPPVSITSMDGRVAMRPSRPQSVSELVAQAESFSFNNNIPLRHWTRAAETLYQEASHPDCLCGTKTNKRRRPVLHFRKATTLEHPEQRKACRALSRRIGQVMDDLEQLKPELEKARREWERMRPAQEPSRKSPEVTSRYADFAARDPTLTGNAKILDAGEHQELAVDLAQRELLRRDTARRASRRAGIPEEESLVRRKAGRWEEWRQPTSSTTDNDLQWQMAAARRQLDTPSSEGQHDAMLHGDTNTAFVSQNYNYPSISKSRPVNYERAPSQQSLPSPLQPSLPPKEPAVNDFDSMGSLSKPPPPPRKVALEEYKALVPSLPPQPSGGLGPTLPPKTTIEPPRPAKKERLAFKPGAYLENGDPIRSIFLPGGLRAKFLSLAAENTRAGLEMCGILCGTPVNNALFVRCLVIPDQKSTSDTCETQNEGALFDFCDKEDLLMVGWIHTHPTQTCFMSSRDLHTHAGYQIMMPESIAIVCAPKFEPSYGIFRLTNPPGLEHILNCTHSDTFHQHSIDNLYRGAMQPEGHVYESNKLTFDVQDLRGM</sequence>
<dbReference type="RefSeq" id="XP_051359283.1">
    <property type="nucleotide sequence ID" value="XM_051509711.1"/>
</dbReference>
<dbReference type="PROSITE" id="PS50249">
    <property type="entry name" value="MPN"/>
    <property type="match status" value="1"/>
</dbReference>
<feature type="domain" description="MPN" evidence="11">
    <location>
        <begin position="478"/>
        <end position="608"/>
    </location>
</feature>
<dbReference type="GO" id="GO:0006508">
    <property type="term" value="P:proteolysis"/>
    <property type="evidence" value="ECO:0007669"/>
    <property type="project" value="UniProtKB-KW"/>
</dbReference>
<dbReference type="SUPFAM" id="SSF102712">
    <property type="entry name" value="JAB1/MPN domain"/>
    <property type="match status" value="1"/>
</dbReference>
<comment type="caution">
    <text evidence="12">The sequence shown here is derived from an EMBL/GenBank/DDBJ whole genome shotgun (WGS) entry which is preliminary data.</text>
</comment>
<dbReference type="GO" id="GO:0046872">
    <property type="term" value="F:metal ion binding"/>
    <property type="evidence" value="ECO:0007669"/>
    <property type="project" value="UniProtKB-KW"/>
</dbReference>
<comment type="similarity">
    <text evidence="3">Belongs to the peptidase M67C family.</text>
</comment>
<dbReference type="Proteomes" id="UP001055219">
    <property type="component" value="Unassembled WGS sequence"/>
</dbReference>
<evidence type="ECO:0000256" key="8">
    <source>
        <dbReference type="ARBA" id="ARBA00022833"/>
    </source>
</evidence>
<dbReference type="GeneID" id="75831817"/>
<keyword evidence="9" id="KW-0482">Metalloprotease</keyword>
<keyword evidence="4" id="KW-0645">Protease</keyword>
<dbReference type="CDD" id="cd23161">
    <property type="entry name" value="Prefoldin_6"/>
    <property type="match status" value="1"/>
</dbReference>
<dbReference type="InterPro" id="IPR000555">
    <property type="entry name" value="JAMM/MPN+_dom"/>
</dbReference>
<gene>
    <name evidence="12" type="ORF">J7T54_005333</name>
</gene>
<dbReference type="GO" id="GO:0006457">
    <property type="term" value="P:protein folding"/>
    <property type="evidence" value="ECO:0007669"/>
    <property type="project" value="InterPro"/>
</dbReference>
<dbReference type="CDD" id="cd08066">
    <property type="entry name" value="MPN_AMSH_like"/>
    <property type="match status" value="1"/>
</dbReference>
<keyword evidence="13" id="KW-1185">Reference proteome</keyword>
<evidence type="ECO:0000256" key="3">
    <source>
        <dbReference type="ARBA" id="ARBA00010981"/>
    </source>
</evidence>
<dbReference type="OrthoDB" id="3640at2759"/>
<keyword evidence="5" id="KW-0479">Metal-binding</keyword>
<dbReference type="EMBL" id="JAGIXG020000068">
    <property type="protein sequence ID" value="KAI6778427.1"/>
    <property type="molecule type" value="Genomic_DNA"/>
</dbReference>
<feature type="region of interest" description="Disordered" evidence="10">
    <location>
        <begin position="288"/>
        <end position="307"/>
    </location>
</feature>
<dbReference type="SUPFAM" id="SSF46579">
    <property type="entry name" value="Prefoldin"/>
    <property type="match status" value="1"/>
</dbReference>
<dbReference type="GO" id="GO:0005768">
    <property type="term" value="C:endosome"/>
    <property type="evidence" value="ECO:0007669"/>
    <property type="project" value="TreeGrafter"/>
</dbReference>
<keyword evidence="8" id="KW-0862">Zinc</keyword>
<dbReference type="Pfam" id="PF01920">
    <property type="entry name" value="Prefoldin_2"/>
    <property type="match status" value="1"/>
</dbReference>
<feature type="compositionally biased region" description="Basic and acidic residues" evidence="10">
    <location>
        <begin position="227"/>
        <end position="243"/>
    </location>
</feature>
<feature type="compositionally biased region" description="Pro residues" evidence="10">
    <location>
        <begin position="389"/>
        <end position="398"/>
    </location>
</feature>
<dbReference type="GO" id="GO:0016020">
    <property type="term" value="C:membrane"/>
    <property type="evidence" value="ECO:0007669"/>
    <property type="project" value="TreeGrafter"/>
</dbReference>
<dbReference type="SMART" id="SM00232">
    <property type="entry name" value="JAB_MPN"/>
    <property type="match status" value="1"/>
</dbReference>
<evidence type="ECO:0000256" key="4">
    <source>
        <dbReference type="ARBA" id="ARBA00022670"/>
    </source>
</evidence>
<feature type="region of interest" description="Disordered" evidence="10">
    <location>
        <begin position="370"/>
        <end position="416"/>
    </location>
</feature>
<evidence type="ECO:0000256" key="6">
    <source>
        <dbReference type="ARBA" id="ARBA00022786"/>
    </source>
</evidence>
<evidence type="ECO:0000256" key="9">
    <source>
        <dbReference type="ARBA" id="ARBA00023049"/>
    </source>
</evidence>
<dbReference type="Gene3D" id="3.40.140.10">
    <property type="entry name" value="Cytidine Deaminase, domain 2"/>
    <property type="match status" value="1"/>
</dbReference>
<dbReference type="AlphaFoldDB" id="A0A9Q0B9E5"/>
<dbReference type="GO" id="GO:0016272">
    <property type="term" value="C:prefoldin complex"/>
    <property type="evidence" value="ECO:0007669"/>
    <property type="project" value="InterPro"/>
</dbReference>
<evidence type="ECO:0000256" key="2">
    <source>
        <dbReference type="ARBA" id="ARBA00008045"/>
    </source>
</evidence>
<dbReference type="PANTHER" id="PTHR12947:SF13">
    <property type="entry name" value="FI19924P1"/>
    <property type="match status" value="1"/>
</dbReference>
<accession>A0A9Q0B9E5</accession>
<dbReference type="GO" id="GO:0140492">
    <property type="term" value="F:metal-dependent deubiquitinase activity"/>
    <property type="evidence" value="ECO:0007669"/>
    <property type="project" value="InterPro"/>
</dbReference>
<dbReference type="FunFam" id="3.40.140.10:FF:000033">
    <property type="entry name" value="AMSH-like protease sst2"/>
    <property type="match status" value="1"/>
</dbReference>